<protein>
    <recommendedName>
        <fullName evidence="7">Xylanolytic transcriptional activator regulatory domain-containing protein</fullName>
    </recommendedName>
</protein>
<dbReference type="Proteomes" id="UP000235786">
    <property type="component" value="Unassembled WGS sequence"/>
</dbReference>
<organism evidence="8 9">
    <name type="scientific">Hyaloscypha variabilis (strain UAMH 11265 / GT02V1 / F)</name>
    <name type="common">Meliniomyces variabilis</name>
    <dbReference type="NCBI Taxonomy" id="1149755"/>
    <lineage>
        <taxon>Eukaryota</taxon>
        <taxon>Fungi</taxon>
        <taxon>Dikarya</taxon>
        <taxon>Ascomycota</taxon>
        <taxon>Pezizomycotina</taxon>
        <taxon>Leotiomycetes</taxon>
        <taxon>Helotiales</taxon>
        <taxon>Hyaloscyphaceae</taxon>
        <taxon>Hyaloscypha</taxon>
        <taxon>Hyaloscypha variabilis</taxon>
    </lineage>
</organism>
<dbReference type="GO" id="GO:0008270">
    <property type="term" value="F:zinc ion binding"/>
    <property type="evidence" value="ECO:0007669"/>
    <property type="project" value="InterPro"/>
</dbReference>
<sequence>MFASKNQKSNLGGTTFKFVASDGGVPQKRRQVAQACESCRKRKKRCHHAESDPRSSAVSNLVRPSPSSKSPSEIPQAVPAHSQTSFSAHQFSGSSGVETEHADASSATSNSMGKPQEQQPVEGTTQSNELQEEAPDPTPIAQTQESRSSRFIGDLNPEGIFLAATSPNATRGVSNDSIGVWLSSTLNRGSSQDNALPSLSPSNLFYGSGSLVQKVLVPMLEQECKSTIPPPEKVEALSRIYFEKVHPIFPIIDQEAYRNLSPSDPGYTLLQQGICLAASKNLSAKPHLILSSPNLMGCRAFGEALSGAMRISIELGLVSNKIIIIQALALMSQYNDNAVGEDISSQLCGRAVQHVQSLGLHLKGQQEDHRDQCNTTLLCCIWAIDRMNAAFNGRPVLMHERDLRKDLDQCFEQQDPCFRVFLRVIEILDRVIELYRPLPISGDQHVLNWDFPAFEDVVISCGGSQVSSSALATIETLYHAVAILSCRSKTWADPERSSISYMRQNLSTSILSSTVIRELRDQLTLFPFVPYAISLSMSIVYREMRHSKLPLHRARSRAQFQILCDALSELSGIFWSASTTSDMGKKLLREMDRVVSAVSASEARRPQQAIDNSNIMGRVHEASSNVVTQNTFGESAIAGNDQPSTPFDPSMFDSMADIDLFGMFDPAFDLDGFDACLESNLNPAFPNPF</sequence>
<keyword evidence="4" id="KW-0804">Transcription</keyword>
<evidence type="ECO:0000313" key="9">
    <source>
        <dbReference type="Proteomes" id="UP000235786"/>
    </source>
</evidence>
<dbReference type="SMART" id="SM00906">
    <property type="entry name" value="Fungal_trans"/>
    <property type="match status" value="1"/>
</dbReference>
<evidence type="ECO:0000256" key="4">
    <source>
        <dbReference type="ARBA" id="ARBA00023163"/>
    </source>
</evidence>
<keyword evidence="5" id="KW-0539">Nucleus</keyword>
<evidence type="ECO:0000313" key="8">
    <source>
        <dbReference type="EMBL" id="PMD39805.1"/>
    </source>
</evidence>
<gene>
    <name evidence="8" type="ORF">L207DRAFT_583655</name>
</gene>
<keyword evidence="2" id="KW-0805">Transcription regulation</keyword>
<dbReference type="InterPro" id="IPR001138">
    <property type="entry name" value="Zn2Cys6_DnaBD"/>
</dbReference>
<evidence type="ECO:0000256" key="2">
    <source>
        <dbReference type="ARBA" id="ARBA00023015"/>
    </source>
</evidence>
<evidence type="ECO:0000256" key="3">
    <source>
        <dbReference type="ARBA" id="ARBA00023125"/>
    </source>
</evidence>
<feature type="compositionally biased region" description="Polar residues" evidence="6">
    <location>
        <begin position="81"/>
        <end position="97"/>
    </location>
</feature>
<accession>A0A2J6RMQ6</accession>
<dbReference type="PANTHER" id="PTHR47171:SF6">
    <property type="entry name" value="SPECIFIC TRANSCRIPTION FACTOR, PUTATIVE (AFU_ORTHOLOGUE AFUA_2G06130)-RELATED"/>
    <property type="match status" value="1"/>
</dbReference>
<keyword evidence="3" id="KW-0238">DNA-binding</keyword>
<dbReference type="PANTHER" id="PTHR47171">
    <property type="entry name" value="FARA-RELATED"/>
    <property type="match status" value="1"/>
</dbReference>
<dbReference type="EMBL" id="KZ613946">
    <property type="protein sequence ID" value="PMD39805.1"/>
    <property type="molecule type" value="Genomic_DNA"/>
</dbReference>
<dbReference type="InterPro" id="IPR052073">
    <property type="entry name" value="Amide_Lactam_Regulators"/>
</dbReference>
<evidence type="ECO:0000259" key="7">
    <source>
        <dbReference type="SMART" id="SM00906"/>
    </source>
</evidence>
<dbReference type="GO" id="GO:0000981">
    <property type="term" value="F:DNA-binding transcription factor activity, RNA polymerase II-specific"/>
    <property type="evidence" value="ECO:0007669"/>
    <property type="project" value="InterPro"/>
</dbReference>
<keyword evidence="1" id="KW-0862">Zinc</keyword>
<dbReference type="AlphaFoldDB" id="A0A2J6RMQ6"/>
<feature type="region of interest" description="Disordered" evidence="6">
    <location>
        <begin position="1"/>
        <end position="147"/>
    </location>
</feature>
<feature type="domain" description="Xylanolytic transcriptional activator regulatory" evidence="7">
    <location>
        <begin position="344"/>
        <end position="416"/>
    </location>
</feature>
<dbReference type="CDD" id="cd12148">
    <property type="entry name" value="fungal_TF_MHR"/>
    <property type="match status" value="1"/>
</dbReference>
<name>A0A2J6RMQ6_HYAVF</name>
<evidence type="ECO:0000256" key="5">
    <source>
        <dbReference type="ARBA" id="ARBA00023242"/>
    </source>
</evidence>
<dbReference type="STRING" id="1149755.A0A2J6RMQ6"/>
<evidence type="ECO:0000256" key="1">
    <source>
        <dbReference type="ARBA" id="ARBA00022833"/>
    </source>
</evidence>
<evidence type="ECO:0000256" key="6">
    <source>
        <dbReference type="SAM" id="MobiDB-lite"/>
    </source>
</evidence>
<dbReference type="Pfam" id="PF04082">
    <property type="entry name" value="Fungal_trans"/>
    <property type="match status" value="1"/>
</dbReference>
<dbReference type="GO" id="GO:0006351">
    <property type="term" value="P:DNA-templated transcription"/>
    <property type="evidence" value="ECO:0007669"/>
    <property type="project" value="InterPro"/>
</dbReference>
<feature type="compositionally biased region" description="Polar residues" evidence="6">
    <location>
        <begin position="105"/>
        <end position="129"/>
    </location>
</feature>
<keyword evidence="9" id="KW-1185">Reference proteome</keyword>
<dbReference type="InterPro" id="IPR007219">
    <property type="entry name" value="XnlR_reg_dom"/>
</dbReference>
<dbReference type="CDD" id="cd00067">
    <property type="entry name" value="GAL4"/>
    <property type="match status" value="1"/>
</dbReference>
<dbReference type="OrthoDB" id="3990906at2759"/>
<dbReference type="GO" id="GO:0003677">
    <property type="term" value="F:DNA binding"/>
    <property type="evidence" value="ECO:0007669"/>
    <property type="project" value="UniProtKB-KW"/>
</dbReference>
<reference evidence="8 9" key="1">
    <citation type="submission" date="2016-04" db="EMBL/GenBank/DDBJ databases">
        <title>A degradative enzymes factory behind the ericoid mycorrhizal symbiosis.</title>
        <authorList>
            <consortium name="DOE Joint Genome Institute"/>
            <person name="Martino E."/>
            <person name="Morin E."/>
            <person name="Grelet G."/>
            <person name="Kuo A."/>
            <person name="Kohler A."/>
            <person name="Daghino S."/>
            <person name="Barry K."/>
            <person name="Choi C."/>
            <person name="Cichocki N."/>
            <person name="Clum A."/>
            <person name="Copeland A."/>
            <person name="Hainaut M."/>
            <person name="Haridas S."/>
            <person name="Labutti K."/>
            <person name="Lindquist E."/>
            <person name="Lipzen A."/>
            <person name="Khouja H.-R."/>
            <person name="Murat C."/>
            <person name="Ohm R."/>
            <person name="Olson A."/>
            <person name="Spatafora J."/>
            <person name="Veneault-Fourrey C."/>
            <person name="Henrissat B."/>
            <person name="Grigoriev I."/>
            <person name="Martin F."/>
            <person name="Perotto S."/>
        </authorList>
    </citation>
    <scope>NUCLEOTIDE SEQUENCE [LARGE SCALE GENOMIC DNA]</scope>
    <source>
        <strain evidence="8 9">F</strain>
    </source>
</reference>
<feature type="compositionally biased region" description="Polar residues" evidence="6">
    <location>
        <begin position="1"/>
        <end position="13"/>
    </location>
</feature>
<proteinExistence type="predicted"/>